<evidence type="ECO:0000313" key="22">
    <source>
        <dbReference type="EMBL" id="KAJ8280089.1"/>
    </source>
</evidence>
<keyword evidence="12" id="KW-0315">Glutamine amidotransferase</keyword>
<dbReference type="OrthoDB" id="191723at2759"/>
<dbReference type="PROSITE" id="PS00455">
    <property type="entry name" value="AMP_BINDING"/>
    <property type="match status" value="1"/>
</dbReference>
<dbReference type="HAMAP" id="MF_01931">
    <property type="entry name" value="PurF"/>
    <property type="match status" value="1"/>
</dbReference>
<dbReference type="InterPro" id="IPR000836">
    <property type="entry name" value="PRTase_dom"/>
</dbReference>
<dbReference type="InterPro" id="IPR005854">
    <property type="entry name" value="PurF"/>
</dbReference>
<dbReference type="InterPro" id="IPR000873">
    <property type="entry name" value="AMP-dep_synth/lig_dom"/>
</dbReference>
<dbReference type="NCBIfam" id="TIGR01134">
    <property type="entry name" value="purF"/>
    <property type="match status" value="1"/>
</dbReference>
<evidence type="ECO:0000256" key="14">
    <source>
        <dbReference type="ARBA" id="ARBA00023014"/>
    </source>
</evidence>
<keyword evidence="23" id="KW-1185">Reference proteome</keyword>
<comment type="cofactor">
    <cofactor evidence="2">
        <name>[4Fe-4S] cluster</name>
        <dbReference type="ChEBI" id="CHEBI:49883"/>
    </cofactor>
</comment>
<evidence type="ECO:0000313" key="23">
    <source>
        <dbReference type="Proteomes" id="UP001152803"/>
    </source>
</evidence>
<evidence type="ECO:0000256" key="18">
    <source>
        <dbReference type="ARBA" id="ARBA00048545"/>
    </source>
</evidence>
<evidence type="ECO:0000256" key="19">
    <source>
        <dbReference type="ARBA" id="ARBA00059606"/>
    </source>
</evidence>
<organism evidence="22 23">
    <name type="scientific">Conger conger</name>
    <name type="common">Conger eel</name>
    <name type="synonym">Muraena conger</name>
    <dbReference type="NCBI Taxonomy" id="82655"/>
    <lineage>
        <taxon>Eukaryota</taxon>
        <taxon>Metazoa</taxon>
        <taxon>Chordata</taxon>
        <taxon>Craniata</taxon>
        <taxon>Vertebrata</taxon>
        <taxon>Euteleostomi</taxon>
        <taxon>Actinopterygii</taxon>
        <taxon>Neopterygii</taxon>
        <taxon>Teleostei</taxon>
        <taxon>Anguilliformes</taxon>
        <taxon>Congridae</taxon>
        <taxon>Conger</taxon>
    </lineage>
</organism>
<keyword evidence="6" id="KW-0004">4Fe-4S</keyword>
<sequence>MEFEESGIGEECGVFGCVAAGEWPTQLEVAQILTLGLVALQHRGQESAGIVTSNGASPPTYITLKGMGLVNSAFQPEDLLKLRHGNLGIGHTRYSTTGMSELQNCQPFVVDTLHGKIAVAHNGELVNAATLRKRVMRHGVGLSTSSDSELITQLLALTPPMEERDSPDWVARIKNLMCETPTSYSLLVMHTDVIYAVRDPYGNRPLSIGRLVPVSKLHTAGDGDTEGWVVSSESCSFQSIGARYYREVEPGEIVQISKHGVKTLSVVPRPEGDLPAFCIFEYVYFARPDSIFEGQMVYSVRQRCGRQLALEAPTDADVVSTVPESATPAALGYAQQAGLPYVEVLCKNRYVGRTFIQPNTRLRQLGVAKKFGALTDNFAGKRVVLIDDSIVRGNTISPIIKLLKEAGATEVHIRVASPPIRFPCYMGINIPTKEELIANKPEFQDIAGYIGATSVQYLSVEGLVAAVQGGIPTEKDQTESHRKPSWRVGHCSTQLVAVGVSRGDRAHGSCSFVGSSRRPAGAHGSCSPVVVRPALRRGGGAPLPKALGLGGVGLWRPAPLANPRGERGQGESSQGTGERGGEARERPARFGLAHIALVQLLKLLIHLGAVFWGEDLGEALLTVKVREREPLSVTTGPAPCPAPPACRPCLWGRSLRAWIWGRGLPRLRYLRSTALAASVTACLRQAPPTLQSMLGYRSRRLPRLLSVRSSSSSCCSGCTALPNRRVIAAGPEINLCSPSEMDPEEHPPYLQRPHLSFNLFSIPRILQLPAAYAPLDPDSPPYLCVRLMERCRLRCVVVQSDLIQRFHTAFSPHLPVEVCAVWHSQGLTLVKVQPNNERQTERQDEGRSQTEWQDEGRSQTERQDEGRSQTEWQDEGRSQTERQDEGRSQTERQDEGSSVRCKKDLQGQQGERPWLSPASLGSLAYVLHTSGTTGLPKTVRVPHHCIVPNILHLRSLFQVTAEDVVFMASPLTFDPSVVEMFLSLSSGACLLIVPTVIKKVPDRLVQVLFKRHRITVLQATPTLLGRFGGRALRRVVLSAASPLRVLALGGEACPPLSVLRSWRGEGNSTQFFNLYGTTEVSCWATCHQLHLDNLSGEAVPLGSALMGTAVEVRDEDGQVVTQGEGQLFIGGRDRVTGWR</sequence>
<keyword evidence="14" id="KW-0411">Iron-sulfur</keyword>
<evidence type="ECO:0000256" key="1">
    <source>
        <dbReference type="ARBA" id="ARBA00001946"/>
    </source>
</evidence>
<evidence type="ECO:0000256" key="4">
    <source>
        <dbReference type="ARBA" id="ARBA00010138"/>
    </source>
</evidence>
<evidence type="ECO:0000256" key="3">
    <source>
        <dbReference type="ARBA" id="ARBA00005209"/>
    </source>
</evidence>
<dbReference type="EMBL" id="JAFJMO010000004">
    <property type="protein sequence ID" value="KAJ8280089.1"/>
    <property type="molecule type" value="Genomic_DNA"/>
</dbReference>
<keyword evidence="13" id="KW-0408">Iron</keyword>
<dbReference type="CDD" id="cd06223">
    <property type="entry name" value="PRTases_typeI"/>
    <property type="match status" value="1"/>
</dbReference>
<dbReference type="Gene3D" id="3.60.20.10">
    <property type="entry name" value="Glutamine Phosphoribosylpyrophosphate, subunit 1, domain 1"/>
    <property type="match status" value="1"/>
</dbReference>
<feature type="compositionally biased region" description="Basic and acidic residues" evidence="20">
    <location>
        <begin position="838"/>
        <end position="905"/>
    </location>
</feature>
<evidence type="ECO:0000256" key="5">
    <source>
        <dbReference type="ARBA" id="ARBA00011941"/>
    </source>
</evidence>
<keyword evidence="9" id="KW-0479">Metal-binding</keyword>
<dbReference type="InterPro" id="IPR035584">
    <property type="entry name" value="PurF_N"/>
</dbReference>
<evidence type="ECO:0000256" key="8">
    <source>
        <dbReference type="ARBA" id="ARBA00022679"/>
    </source>
</evidence>
<comment type="similarity">
    <text evidence="4">In the C-terminal section; belongs to the purine/pyrimidine phosphoribosyltransferase family.</text>
</comment>
<dbReference type="EC" id="2.4.2.14" evidence="5"/>
<evidence type="ECO:0000256" key="9">
    <source>
        <dbReference type="ARBA" id="ARBA00022723"/>
    </source>
</evidence>
<dbReference type="Pfam" id="PF00501">
    <property type="entry name" value="AMP-binding"/>
    <property type="match status" value="1"/>
</dbReference>
<evidence type="ECO:0000256" key="6">
    <source>
        <dbReference type="ARBA" id="ARBA00022485"/>
    </source>
</evidence>
<dbReference type="SUPFAM" id="SSF56801">
    <property type="entry name" value="Acetyl-CoA synthetase-like"/>
    <property type="match status" value="1"/>
</dbReference>
<dbReference type="PANTHER" id="PTHR11907">
    <property type="entry name" value="AMIDOPHOSPHORIBOSYLTRANSFERASE"/>
    <property type="match status" value="1"/>
</dbReference>
<accession>A0A9Q1DTN0</accession>
<reference evidence="22" key="1">
    <citation type="journal article" date="2023" name="Science">
        <title>Genome structures resolve the early diversification of teleost fishes.</title>
        <authorList>
            <person name="Parey E."/>
            <person name="Louis A."/>
            <person name="Montfort J."/>
            <person name="Bouchez O."/>
            <person name="Roques C."/>
            <person name="Iampietro C."/>
            <person name="Lluch J."/>
            <person name="Castinel A."/>
            <person name="Donnadieu C."/>
            <person name="Desvignes T."/>
            <person name="Floi Bucao C."/>
            <person name="Jouanno E."/>
            <person name="Wen M."/>
            <person name="Mejri S."/>
            <person name="Dirks R."/>
            <person name="Jansen H."/>
            <person name="Henkel C."/>
            <person name="Chen W.J."/>
            <person name="Zahm M."/>
            <person name="Cabau C."/>
            <person name="Klopp C."/>
            <person name="Thompson A.W."/>
            <person name="Robinson-Rechavi M."/>
            <person name="Braasch I."/>
            <person name="Lecointre G."/>
            <person name="Bobe J."/>
            <person name="Postlethwait J.H."/>
            <person name="Berthelot C."/>
            <person name="Roest Crollius H."/>
            <person name="Guiguen Y."/>
        </authorList>
    </citation>
    <scope>NUCLEOTIDE SEQUENCE</scope>
    <source>
        <strain evidence="22">Concon-B</strain>
    </source>
</reference>
<evidence type="ECO:0000256" key="11">
    <source>
        <dbReference type="ARBA" id="ARBA00022842"/>
    </source>
</evidence>
<dbReference type="SUPFAM" id="SSF53271">
    <property type="entry name" value="PRTase-like"/>
    <property type="match status" value="1"/>
</dbReference>
<dbReference type="InterPro" id="IPR042099">
    <property type="entry name" value="ANL_N_sf"/>
</dbReference>
<keyword evidence="11" id="KW-0460">Magnesium</keyword>
<dbReference type="InterPro" id="IPR029057">
    <property type="entry name" value="PRTase-like"/>
</dbReference>
<dbReference type="GO" id="GO:0051539">
    <property type="term" value="F:4 iron, 4 sulfur cluster binding"/>
    <property type="evidence" value="ECO:0007669"/>
    <property type="project" value="UniProtKB-KW"/>
</dbReference>
<dbReference type="GO" id="GO:0006629">
    <property type="term" value="P:lipid metabolic process"/>
    <property type="evidence" value="ECO:0007669"/>
    <property type="project" value="UniProtKB-KW"/>
</dbReference>
<comment type="cofactor">
    <cofactor evidence="1">
        <name>Mg(2+)</name>
        <dbReference type="ChEBI" id="CHEBI:18420"/>
    </cofactor>
</comment>
<evidence type="ECO:0000259" key="21">
    <source>
        <dbReference type="PROSITE" id="PS51278"/>
    </source>
</evidence>
<dbReference type="PROSITE" id="PS51278">
    <property type="entry name" value="GATASE_TYPE_2"/>
    <property type="match status" value="1"/>
</dbReference>
<dbReference type="Pfam" id="PF00156">
    <property type="entry name" value="Pribosyltran"/>
    <property type="match status" value="1"/>
</dbReference>
<comment type="pathway">
    <text evidence="3">Purine metabolism; IMP biosynthesis via de novo pathway; N(1)-(5-phospho-D-ribosyl)glycinamide from 5-phospho-alpha-D-ribose 1-diphosphate: step 1/2.</text>
</comment>
<dbReference type="InterPro" id="IPR029055">
    <property type="entry name" value="Ntn_hydrolases_N"/>
</dbReference>
<evidence type="ECO:0000256" key="20">
    <source>
        <dbReference type="SAM" id="MobiDB-lite"/>
    </source>
</evidence>
<evidence type="ECO:0000256" key="13">
    <source>
        <dbReference type="ARBA" id="ARBA00023004"/>
    </source>
</evidence>
<dbReference type="GO" id="GO:0046872">
    <property type="term" value="F:metal ion binding"/>
    <property type="evidence" value="ECO:0007669"/>
    <property type="project" value="UniProtKB-KW"/>
</dbReference>
<evidence type="ECO:0000256" key="15">
    <source>
        <dbReference type="ARBA" id="ARBA00023098"/>
    </source>
</evidence>
<dbReference type="GO" id="GO:0006164">
    <property type="term" value="P:purine nucleotide biosynthetic process"/>
    <property type="evidence" value="ECO:0007669"/>
    <property type="project" value="UniProtKB-KW"/>
</dbReference>
<dbReference type="GO" id="GO:0009113">
    <property type="term" value="P:purine nucleobase biosynthetic process"/>
    <property type="evidence" value="ECO:0007669"/>
    <property type="project" value="InterPro"/>
</dbReference>
<keyword evidence="7" id="KW-0328">Glycosyltransferase</keyword>
<dbReference type="SUPFAM" id="SSF56235">
    <property type="entry name" value="N-terminal nucleophile aminohydrolases (Ntn hydrolases)"/>
    <property type="match status" value="1"/>
</dbReference>
<feature type="region of interest" description="Disordered" evidence="20">
    <location>
        <begin position="558"/>
        <end position="584"/>
    </location>
</feature>
<dbReference type="AlphaFoldDB" id="A0A9Q1DTN0"/>
<evidence type="ECO:0000256" key="2">
    <source>
        <dbReference type="ARBA" id="ARBA00001966"/>
    </source>
</evidence>
<comment type="function">
    <text evidence="19">Catalyzes the formation of phosphoribosylamine from phosphoribosylpyrophosphate (PRPP) and glutamine.</text>
</comment>
<feature type="region of interest" description="Disordered" evidence="20">
    <location>
        <begin position="833"/>
        <end position="915"/>
    </location>
</feature>
<evidence type="ECO:0000256" key="10">
    <source>
        <dbReference type="ARBA" id="ARBA00022755"/>
    </source>
</evidence>
<name>A0A9Q1DTN0_CONCO</name>
<comment type="caution">
    <text evidence="22">The sequence shown here is derived from an EMBL/GenBank/DDBJ whole genome shotgun (WGS) entry which is preliminary data.</text>
</comment>
<comment type="catalytic activity">
    <reaction evidence="18">
        <text>5-phospho-beta-D-ribosylamine + L-glutamate + diphosphate = 5-phospho-alpha-D-ribose 1-diphosphate + L-glutamine + H2O</text>
        <dbReference type="Rhea" id="RHEA:14905"/>
        <dbReference type="ChEBI" id="CHEBI:15377"/>
        <dbReference type="ChEBI" id="CHEBI:29985"/>
        <dbReference type="ChEBI" id="CHEBI:33019"/>
        <dbReference type="ChEBI" id="CHEBI:58017"/>
        <dbReference type="ChEBI" id="CHEBI:58359"/>
        <dbReference type="ChEBI" id="CHEBI:58681"/>
        <dbReference type="EC" id="2.4.2.14"/>
    </reaction>
    <physiologicalReaction direction="right-to-left" evidence="18">
        <dbReference type="Rhea" id="RHEA:14907"/>
    </physiologicalReaction>
</comment>
<evidence type="ECO:0000256" key="17">
    <source>
        <dbReference type="ARBA" id="ARBA00033776"/>
    </source>
</evidence>
<proteinExistence type="inferred from homology"/>
<evidence type="ECO:0000256" key="16">
    <source>
        <dbReference type="ARBA" id="ARBA00033770"/>
    </source>
</evidence>
<dbReference type="Gene3D" id="3.40.50.2020">
    <property type="match status" value="1"/>
</dbReference>
<dbReference type="Gene3D" id="3.40.50.12780">
    <property type="entry name" value="N-terminal domain of ligase-like"/>
    <property type="match status" value="1"/>
</dbReference>
<protein>
    <recommendedName>
        <fullName evidence="16">Amidophosphoribosyltransferase</fullName>
        <ecNumber evidence="5">2.4.2.14</ecNumber>
    </recommendedName>
    <alternativeName>
        <fullName evidence="17">Glutamine phosphoribosylpyrophosphate amidotransferase</fullName>
    </alternativeName>
</protein>
<evidence type="ECO:0000256" key="7">
    <source>
        <dbReference type="ARBA" id="ARBA00022676"/>
    </source>
</evidence>
<dbReference type="InterPro" id="IPR020845">
    <property type="entry name" value="AMP-binding_CS"/>
</dbReference>
<keyword evidence="8" id="KW-0808">Transferase</keyword>
<dbReference type="Pfam" id="PF13522">
    <property type="entry name" value="GATase_6"/>
    <property type="match status" value="1"/>
</dbReference>
<keyword evidence="10" id="KW-0658">Purine biosynthesis</keyword>
<gene>
    <name evidence="22" type="ORF">COCON_G00071550</name>
</gene>
<dbReference type="FunFam" id="3.60.20.10:FF:000047">
    <property type="entry name" value="Amidophosphoribosyltransferase"/>
    <property type="match status" value="1"/>
</dbReference>
<keyword evidence="15" id="KW-0443">Lipid metabolism</keyword>
<dbReference type="CDD" id="cd00715">
    <property type="entry name" value="GPATase_N"/>
    <property type="match status" value="1"/>
</dbReference>
<dbReference type="InterPro" id="IPR017932">
    <property type="entry name" value="GATase_2_dom"/>
</dbReference>
<feature type="domain" description="Glutamine amidotransferase type-2" evidence="21">
    <location>
        <begin position="12"/>
        <end position="259"/>
    </location>
</feature>
<evidence type="ECO:0000256" key="12">
    <source>
        <dbReference type="ARBA" id="ARBA00022962"/>
    </source>
</evidence>
<dbReference type="GO" id="GO:0004044">
    <property type="term" value="F:amidophosphoribosyltransferase activity"/>
    <property type="evidence" value="ECO:0007669"/>
    <property type="project" value="UniProtKB-EC"/>
</dbReference>
<dbReference type="Proteomes" id="UP001152803">
    <property type="component" value="Unassembled WGS sequence"/>
</dbReference>